<dbReference type="Proteomes" id="UP000291659">
    <property type="component" value="Unassembled WGS sequence"/>
</dbReference>
<keyword evidence="2" id="KW-0732">Signal</keyword>
<evidence type="ECO:0000259" key="3">
    <source>
        <dbReference type="SMART" id="SM00062"/>
    </source>
</evidence>
<evidence type="ECO:0000313" key="5">
    <source>
        <dbReference type="Proteomes" id="UP000291659"/>
    </source>
</evidence>
<accession>A0ABY1X5H0</accession>
<proteinExistence type="predicted"/>
<dbReference type="SMART" id="SM00062">
    <property type="entry name" value="PBPb"/>
    <property type="match status" value="1"/>
</dbReference>
<feature type="domain" description="Solute-binding protein family 3/N-terminal" evidence="3">
    <location>
        <begin position="18"/>
        <end position="235"/>
    </location>
</feature>
<sequence>MTGVTTSEAGNALAPTGTLRATITFGNPILASRNAETGEVRGVSVDLARMLADHLRVPLKLHVLESAGKAVAAVEAGEADIGFFARDPDRAALIAFTAPYVLIEGWYLVREKSNFLKLEDVDTNGTRVTVGKGSAYDLFLTRQIQHATIERAPTSPAVVETFLETYADVAAGVRQQLGKDAAALGGLRLRPERFMVIEQAMGVARSHDSAAEVHLSDFVERVKAAGIVSEALDRHAITGATVAAPRTA</sequence>
<dbReference type="PANTHER" id="PTHR35936:SF17">
    <property type="entry name" value="ARGININE-BINDING EXTRACELLULAR PROTEIN ARTP"/>
    <property type="match status" value="1"/>
</dbReference>
<gene>
    <name evidence="4" type="ORF">ELH98_04885</name>
</gene>
<organism evidence="4 5">
    <name type="scientific">Rhizobium ruizarguesonis</name>
    <dbReference type="NCBI Taxonomy" id="2081791"/>
    <lineage>
        <taxon>Bacteria</taxon>
        <taxon>Pseudomonadati</taxon>
        <taxon>Pseudomonadota</taxon>
        <taxon>Alphaproteobacteria</taxon>
        <taxon>Hyphomicrobiales</taxon>
        <taxon>Rhizobiaceae</taxon>
        <taxon>Rhizobium/Agrobacterium group</taxon>
        <taxon>Rhizobium</taxon>
    </lineage>
</organism>
<dbReference type="RefSeq" id="WP_130692808.1">
    <property type="nucleotide sequence ID" value="NZ_SINW01000008.1"/>
</dbReference>
<dbReference type="PANTHER" id="PTHR35936">
    <property type="entry name" value="MEMBRANE-BOUND LYTIC MUREIN TRANSGLYCOSYLASE F"/>
    <property type="match status" value="1"/>
</dbReference>
<keyword evidence="5" id="KW-1185">Reference proteome</keyword>
<name>A0ABY1X5H0_9HYPH</name>
<protein>
    <submittedName>
        <fullName evidence="4">Transporter substrate-binding domain-containing protein</fullName>
    </submittedName>
</protein>
<dbReference type="Gene3D" id="3.40.190.10">
    <property type="entry name" value="Periplasmic binding protein-like II"/>
    <property type="match status" value="2"/>
</dbReference>
<dbReference type="EMBL" id="SIOX01000001">
    <property type="protein sequence ID" value="TAX80441.1"/>
    <property type="molecule type" value="Genomic_DNA"/>
</dbReference>
<evidence type="ECO:0000256" key="2">
    <source>
        <dbReference type="ARBA" id="ARBA00022729"/>
    </source>
</evidence>
<evidence type="ECO:0000313" key="4">
    <source>
        <dbReference type="EMBL" id="TAX80441.1"/>
    </source>
</evidence>
<dbReference type="SUPFAM" id="SSF53850">
    <property type="entry name" value="Periplasmic binding protein-like II"/>
    <property type="match status" value="1"/>
</dbReference>
<reference evidence="4 5" key="1">
    <citation type="submission" date="2019-02" db="EMBL/GenBank/DDBJ databases">
        <title>The genomic architecture of introgression among sibling species of bacteria.</title>
        <authorList>
            <person name="Cavassim M.I.A."/>
            <person name="Moeskjaer S."/>
            <person name="Moslemi C."/>
            <person name="Fields B."/>
            <person name="Bachmann A."/>
            <person name="Vilhjalmsson B."/>
            <person name="Schierup M.H."/>
            <person name="Young J.P.W."/>
            <person name="Andersen S.U."/>
        </authorList>
    </citation>
    <scope>NUCLEOTIDE SEQUENCE [LARGE SCALE GENOMIC DNA]</scope>
    <source>
        <strain evidence="4 5">SM141A</strain>
    </source>
</reference>
<dbReference type="Pfam" id="PF00497">
    <property type="entry name" value="SBP_bac_3"/>
    <property type="match status" value="1"/>
</dbReference>
<evidence type="ECO:0000256" key="1">
    <source>
        <dbReference type="ARBA" id="ARBA00004418"/>
    </source>
</evidence>
<comment type="subcellular location">
    <subcellularLocation>
        <location evidence="1">Periplasm</location>
    </subcellularLocation>
</comment>
<comment type="caution">
    <text evidence="4">The sequence shown here is derived from an EMBL/GenBank/DDBJ whole genome shotgun (WGS) entry which is preliminary data.</text>
</comment>
<dbReference type="InterPro" id="IPR001638">
    <property type="entry name" value="Solute-binding_3/MltF_N"/>
</dbReference>